<proteinExistence type="predicted"/>
<comment type="caution">
    <text evidence="1">The sequence shown here is derived from an EMBL/GenBank/DDBJ whole genome shotgun (WGS) entry which is preliminary data.</text>
</comment>
<sequence length="273" mass="31667">MQSNQNIEILFGGSIDTLLENYPSTFSTECLAPVDICWHTVTNRLSYPSLPTVTVKDDAHTLLKIQNVADLNVVINKRRGPEIRDISLTIKGLPDDSLHSEQKDFIYDILRQLMSSGWEHMYRFPAARIPGSESHKLEDAEYVLGEYALIHPWFDPRNEASIEQWMQYSGVYSWLFYQAYSYVNVSVQRRDSQAEPGERGTYLIQIKLMDESSYWRQHFSGEQLNKWQQLLPGLLEQYRQSRESREEKARAAGIEIEESYRDPPIKALDVSPQ</sequence>
<gene>
    <name evidence="1" type="ORF">GCM10009083_14170</name>
</gene>
<evidence type="ECO:0000313" key="2">
    <source>
        <dbReference type="Proteomes" id="UP000633263"/>
    </source>
</evidence>
<organism evidence="1 2">
    <name type="scientific">Halopseudomonas pertucinogena</name>
    <dbReference type="NCBI Taxonomy" id="86175"/>
    <lineage>
        <taxon>Bacteria</taxon>
        <taxon>Pseudomonadati</taxon>
        <taxon>Pseudomonadota</taxon>
        <taxon>Gammaproteobacteria</taxon>
        <taxon>Pseudomonadales</taxon>
        <taxon>Pseudomonadaceae</taxon>
        <taxon>Halopseudomonas</taxon>
    </lineage>
</organism>
<accession>A0ABQ2CP51</accession>
<name>A0ABQ2CP51_9GAMM</name>
<dbReference type="Proteomes" id="UP000633263">
    <property type="component" value="Unassembled WGS sequence"/>
</dbReference>
<protein>
    <submittedName>
        <fullName evidence="1">Uncharacterized protein</fullName>
    </submittedName>
</protein>
<evidence type="ECO:0000313" key="1">
    <source>
        <dbReference type="EMBL" id="GGI98631.1"/>
    </source>
</evidence>
<reference evidence="2" key="1">
    <citation type="journal article" date="2019" name="Int. J. Syst. Evol. Microbiol.">
        <title>The Global Catalogue of Microorganisms (GCM) 10K type strain sequencing project: providing services to taxonomists for standard genome sequencing and annotation.</title>
        <authorList>
            <consortium name="The Broad Institute Genomics Platform"/>
            <consortium name="The Broad Institute Genome Sequencing Center for Infectious Disease"/>
            <person name="Wu L."/>
            <person name="Ma J."/>
        </authorList>
    </citation>
    <scope>NUCLEOTIDE SEQUENCE [LARGE SCALE GENOMIC DNA]</scope>
    <source>
        <strain evidence="2">JCM 11590</strain>
    </source>
</reference>
<keyword evidence="2" id="KW-1185">Reference proteome</keyword>
<dbReference type="EMBL" id="BMNN01000002">
    <property type="protein sequence ID" value="GGI98631.1"/>
    <property type="molecule type" value="Genomic_DNA"/>
</dbReference>